<protein>
    <recommendedName>
        <fullName evidence="4">Tetratricopeptide repeat protein</fullName>
    </recommendedName>
</protein>
<feature type="chain" id="PRO_5011791595" description="Tetratricopeptide repeat protein" evidence="1">
    <location>
        <begin position="23"/>
        <end position="120"/>
    </location>
</feature>
<keyword evidence="1" id="KW-0732">Signal</keyword>
<dbReference type="Proteomes" id="UP000195807">
    <property type="component" value="Chromosome"/>
</dbReference>
<name>A0A1Z1FA62_9SPHN</name>
<dbReference type="RefSeq" id="WP_066843404.1">
    <property type="nucleotide sequence ID" value="NZ_CP019602.1"/>
</dbReference>
<proteinExistence type="predicted"/>
<dbReference type="AlphaFoldDB" id="A0A1Z1FA62"/>
<feature type="signal peptide" evidence="1">
    <location>
        <begin position="1"/>
        <end position="22"/>
    </location>
</feature>
<evidence type="ECO:0000313" key="3">
    <source>
        <dbReference type="Proteomes" id="UP000195807"/>
    </source>
</evidence>
<gene>
    <name evidence="2" type="ORF">A9D14_04765</name>
</gene>
<evidence type="ECO:0008006" key="4">
    <source>
        <dbReference type="Google" id="ProtNLM"/>
    </source>
</evidence>
<evidence type="ECO:0000313" key="2">
    <source>
        <dbReference type="EMBL" id="ARU15616.1"/>
    </source>
</evidence>
<dbReference type="STRING" id="450378.GCA_001661675_00954"/>
<accession>A0A1Z1FA62</accession>
<dbReference type="KEGG" id="cman:A9D14_04765"/>
<reference evidence="2 3" key="1">
    <citation type="submission" date="2017-01" db="EMBL/GenBank/DDBJ databases">
        <title>Complete genome sequence of esterase-producing bacterium Croceicoccus marinus E4A9.</title>
        <authorList>
            <person name="Wu Y.-H."/>
            <person name="Cheng H."/>
            <person name="Xu L."/>
            <person name="Huo Y.-Y."/>
            <person name="Wang C.-S."/>
            <person name="Xu X.-W."/>
        </authorList>
    </citation>
    <scope>NUCLEOTIDE SEQUENCE [LARGE SCALE GENOMIC DNA]</scope>
    <source>
        <strain evidence="2 3">E4A9</strain>
    </source>
</reference>
<dbReference type="EMBL" id="CP019602">
    <property type="protein sequence ID" value="ARU15616.1"/>
    <property type="molecule type" value="Genomic_DNA"/>
</dbReference>
<organism evidence="2 3">
    <name type="scientific">Croceicoccus marinus</name>
    <dbReference type="NCBI Taxonomy" id="450378"/>
    <lineage>
        <taxon>Bacteria</taxon>
        <taxon>Pseudomonadati</taxon>
        <taxon>Pseudomonadota</taxon>
        <taxon>Alphaproteobacteria</taxon>
        <taxon>Sphingomonadales</taxon>
        <taxon>Erythrobacteraceae</taxon>
        <taxon>Croceicoccus</taxon>
    </lineage>
</organism>
<evidence type="ECO:0000256" key="1">
    <source>
        <dbReference type="SAM" id="SignalP"/>
    </source>
</evidence>
<dbReference type="OrthoDB" id="92543at2"/>
<keyword evidence="3" id="KW-1185">Reference proteome</keyword>
<sequence>MAIATLLAGLLLAGTTTAAATAADGQDAATQPTTSSEEIEVAAVIDNGDPVQLLNRGVSHARDGETEMARAMFTRVADNRMRYQVETVNGGWKDSRNLARKALGMLDRGEFTQSRMAKAE</sequence>